<gene>
    <name evidence="3" type="primary">yjfP</name>
    <name evidence="3" type="ORF">IMZ08_14855</name>
</gene>
<evidence type="ECO:0000259" key="2">
    <source>
        <dbReference type="Pfam" id="PF00326"/>
    </source>
</evidence>
<dbReference type="Pfam" id="PF00326">
    <property type="entry name" value="Peptidase_S9"/>
    <property type="match status" value="1"/>
</dbReference>
<dbReference type="InterPro" id="IPR050261">
    <property type="entry name" value="FrsA_esterase"/>
</dbReference>
<keyword evidence="4" id="KW-1185">Reference proteome</keyword>
<dbReference type="PANTHER" id="PTHR22946:SF9">
    <property type="entry name" value="POLYKETIDE TRANSFERASE AF380"/>
    <property type="match status" value="1"/>
</dbReference>
<reference evidence="3 4" key="1">
    <citation type="submission" date="2020-10" db="EMBL/GenBank/DDBJ databases">
        <title>Bacillus sp. HD4P25, an endophyte from a halophyte.</title>
        <authorList>
            <person name="Sun J.-Q."/>
        </authorList>
    </citation>
    <scope>NUCLEOTIDE SEQUENCE [LARGE SCALE GENOMIC DNA]</scope>
    <source>
        <strain evidence="3 4">YIM 93174</strain>
    </source>
</reference>
<dbReference type="Proteomes" id="UP001516662">
    <property type="component" value="Unassembled WGS sequence"/>
</dbReference>
<dbReference type="InterPro" id="IPR001375">
    <property type="entry name" value="Peptidase_S9_cat"/>
</dbReference>
<keyword evidence="1" id="KW-0378">Hydrolase</keyword>
<feature type="domain" description="Peptidase S9 prolyl oligopeptidase catalytic" evidence="2">
    <location>
        <begin position="89"/>
        <end position="246"/>
    </location>
</feature>
<dbReference type="PANTHER" id="PTHR22946">
    <property type="entry name" value="DIENELACTONE HYDROLASE DOMAIN-CONTAINING PROTEIN-RELATED"/>
    <property type="match status" value="1"/>
</dbReference>
<proteinExistence type="predicted"/>
<evidence type="ECO:0000313" key="3">
    <source>
        <dbReference type="EMBL" id="MBE4909328.1"/>
    </source>
</evidence>
<accession>A0ABR9QLG1</accession>
<protein>
    <submittedName>
        <fullName evidence="3">Esterase</fullName>
    </submittedName>
</protein>
<dbReference type="InterPro" id="IPR029058">
    <property type="entry name" value="AB_hydrolase_fold"/>
</dbReference>
<comment type="caution">
    <text evidence="3">The sequence shown here is derived from an EMBL/GenBank/DDBJ whole genome shotgun (WGS) entry which is preliminary data.</text>
</comment>
<organism evidence="3 4">
    <name type="scientific">Litchfieldia luteola</name>
    <dbReference type="NCBI Taxonomy" id="682179"/>
    <lineage>
        <taxon>Bacteria</taxon>
        <taxon>Bacillati</taxon>
        <taxon>Bacillota</taxon>
        <taxon>Bacilli</taxon>
        <taxon>Bacillales</taxon>
        <taxon>Bacillaceae</taxon>
        <taxon>Litchfieldia</taxon>
    </lineage>
</organism>
<evidence type="ECO:0000313" key="4">
    <source>
        <dbReference type="Proteomes" id="UP001516662"/>
    </source>
</evidence>
<evidence type="ECO:0000256" key="1">
    <source>
        <dbReference type="ARBA" id="ARBA00022801"/>
    </source>
</evidence>
<sequence>MILVDKQTIADIPVLHVVKKELKEESLPLIMFIHGFTSAKEHNLHYGYLLAEAGFRVVLPDALYHGEREDSNVVEQELNFRFWDIVMNEIKELEIIKNDLVSKGLIDSNRIGVVGTSMGGITTLGALTQYDWIKAAVSLMGSPFYEKFLQGQIDELKRVGVTIPLSEEQLEEQYAKLRTYDLSLQPEKLSDRPLLFWHGEKDEVVPFHFTYQFYNEVKSQYQNQERIQFIVDKEADHKVSREGLLATIEWFKTYL</sequence>
<dbReference type="NCBIfam" id="NF007857">
    <property type="entry name" value="PRK10566.1"/>
    <property type="match status" value="1"/>
</dbReference>
<dbReference type="SUPFAM" id="SSF53474">
    <property type="entry name" value="alpha/beta-Hydrolases"/>
    <property type="match status" value="1"/>
</dbReference>
<dbReference type="Gene3D" id="3.40.50.1820">
    <property type="entry name" value="alpha/beta hydrolase"/>
    <property type="match status" value="1"/>
</dbReference>
<dbReference type="RefSeq" id="WP_193537863.1">
    <property type="nucleotide sequence ID" value="NZ_JADCLJ010000022.1"/>
</dbReference>
<dbReference type="EMBL" id="JADCLJ010000022">
    <property type="protein sequence ID" value="MBE4909328.1"/>
    <property type="molecule type" value="Genomic_DNA"/>
</dbReference>
<name>A0ABR9QLG1_9BACI</name>